<dbReference type="CDD" id="cd07571">
    <property type="entry name" value="ALP_N-acyl_transferase"/>
    <property type="match status" value="1"/>
</dbReference>
<dbReference type="NCBIfam" id="TIGR00546">
    <property type="entry name" value="lnt"/>
    <property type="match status" value="1"/>
</dbReference>
<dbReference type="InterPro" id="IPR003010">
    <property type="entry name" value="C-N_Hydrolase"/>
</dbReference>
<feature type="transmembrane region" description="Helical" evidence="8">
    <location>
        <begin position="452"/>
        <end position="473"/>
    </location>
</feature>
<dbReference type="InterPro" id="IPR045378">
    <property type="entry name" value="LNT_N"/>
</dbReference>
<keyword evidence="4 8" id="KW-0812">Transmembrane</keyword>
<evidence type="ECO:0000313" key="10">
    <source>
        <dbReference type="EMBL" id="XBV85219.1"/>
    </source>
</evidence>
<dbReference type="EC" id="2.3.1.269" evidence="8"/>
<evidence type="ECO:0000256" key="7">
    <source>
        <dbReference type="ARBA" id="ARBA00023315"/>
    </source>
</evidence>
<sequence length="484" mass="53217">MPALFTVLLSLLLGAALALCGLPQPWSALTPLPLAAVLYWIAGGPRPRQVAGRAFWTMSAYFAVQLWWLARFAADLSGLGTGGELLMIPLYLIEGGFWAVMAALCVWRLRDRLARVLALAGGWVVLEWLRTLGPLAFPWSGMGYTLLPSPLVQTADLWGALGLSVLVSATAAAVVAMLYRRWRLPLGMALIWLLGLGYGLSRMPAAGPQQRALLVRTNFDSFGKASGSVGPEEQMQRLLQLSSARQPGELTIWSETAVSDPSLLPLTPAPGIYGVRDRNQNTVQTWNGLSQGPVIYQKLKPVPFGEYYLFAGTEQRPGPLRPIYLQIFRLLNLGFANELSGGVTSPLEIEGGRYGAYVCYDSIFSWVTRQLARNGAEVLVNVSNDGWYRGWGVVQHFQMGRVRAIETRRWMLRSVNAGIVAVVDDLGHTRQQLSAGEGVLHARYPLLEGQTVYVRLGDAPALILALLLFLPAIRAERRARWQRL</sequence>
<evidence type="ECO:0000256" key="3">
    <source>
        <dbReference type="ARBA" id="ARBA00022679"/>
    </source>
</evidence>
<evidence type="ECO:0000256" key="2">
    <source>
        <dbReference type="ARBA" id="ARBA00022475"/>
    </source>
</evidence>
<dbReference type="GO" id="GO:0005886">
    <property type="term" value="C:plasma membrane"/>
    <property type="evidence" value="ECO:0007669"/>
    <property type="project" value="UniProtKB-SubCell"/>
</dbReference>
<gene>
    <name evidence="8 10" type="primary">lnt</name>
    <name evidence="10" type="ORF">ABOD76_17505</name>
</gene>
<feature type="transmembrane region" description="Helical" evidence="8">
    <location>
        <begin position="55"/>
        <end position="74"/>
    </location>
</feature>
<dbReference type="PANTHER" id="PTHR38686:SF1">
    <property type="entry name" value="APOLIPOPROTEIN N-ACYLTRANSFERASE"/>
    <property type="match status" value="1"/>
</dbReference>
<dbReference type="Gene3D" id="3.60.110.10">
    <property type="entry name" value="Carbon-nitrogen hydrolase"/>
    <property type="match status" value="1"/>
</dbReference>
<comment type="function">
    <text evidence="8">Catalyzes the phospholipid dependent N-acylation of the N-terminal cysteine of apolipoprotein, the last step in lipoprotein maturation.</text>
</comment>
<dbReference type="HAMAP" id="MF_01148">
    <property type="entry name" value="Lnt"/>
    <property type="match status" value="1"/>
</dbReference>
<comment type="subcellular location">
    <subcellularLocation>
        <location evidence="1 8">Cell membrane</location>
        <topology evidence="1 8">Multi-pass membrane protein</topology>
    </subcellularLocation>
</comment>
<organism evidence="10">
    <name type="scientific">Deinococcus sonorensis KR-87</name>
    <dbReference type="NCBI Taxonomy" id="694439"/>
    <lineage>
        <taxon>Bacteria</taxon>
        <taxon>Thermotogati</taxon>
        <taxon>Deinococcota</taxon>
        <taxon>Deinococci</taxon>
        <taxon>Deinococcales</taxon>
        <taxon>Deinococcaceae</taxon>
        <taxon>Deinococcus</taxon>
    </lineage>
</organism>
<accession>A0AAU7U9T1</accession>
<feature type="transmembrane region" description="Helical" evidence="8">
    <location>
        <begin position="28"/>
        <end position="43"/>
    </location>
</feature>
<comment type="pathway">
    <text evidence="8">Protein modification; lipoprotein biosynthesis (N-acyl transfer).</text>
</comment>
<dbReference type="RefSeq" id="WP_350243256.1">
    <property type="nucleotide sequence ID" value="NZ_CP158299.1"/>
</dbReference>
<comment type="similarity">
    <text evidence="8">Belongs to the CN hydrolase family. Apolipoprotein N-acyltransferase subfamily.</text>
</comment>
<dbReference type="EMBL" id="CP158299">
    <property type="protein sequence ID" value="XBV85219.1"/>
    <property type="molecule type" value="Genomic_DNA"/>
</dbReference>
<comment type="catalytic activity">
    <reaction evidence="8">
        <text>N-terminal S-1,2-diacyl-sn-glyceryl-L-cysteinyl-[lipoprotein] + a glycerophospholipid = N-acyl-S-1,2-diacyl-sn-glyceryl-L-cysteinyl-[lipoprotein] + a 2-acyl-sn-glycero-3-phospholipid + H(+)</text>
        <dbReference type="Rhea" id="RHEA:48228"/>
        <dbReference type="Rhea" id="RHEA-COMP:14681"/>
        <dbReference type="Rhea" id="RHEA-COMP:14684"/>
        <dbReference type="ChEBI" id="CHEBI:15378"/>
        <dbReference type="ChEBI" id="CHEBI:136912"/>
        <dbReference type="ChEBI" id="CHEBI:140656"/>
        <dbReference type="ChEBI" id="CHEBI:140657"/>
        <dbReference type="ChEBI" id="CHEBI:140660"/>
        <dbReference type="EC" id="2.3.1.269"/>
    </reaction>
</comment>
<keyword evidence="2 8" id="KW-1003">Cell membrane</keyword>
<dbReference type="SUPFAM" id="SSF56317">
    <property type="entry name" value="Carbon-nitrogen hydrolase"/>
    <property type="match status" value="1"/>
</dbReference>
<feature type="transmembrane region" description="Helical" evidence="8">
    <location>
        <begin position="116"/>
        <end position="137"/>
    </location>
</feature>
<protein>
    <recommendedName>
        <fullName evidence="8">Apolipoprotein N-acyltransferase</fullName>
        <shortName evidence="8">ALP N-acyltransferase</shortName>
        <ecNumber evidence="8">2.3.1.269</ecNumber>
    </recommendedName>
</protein>
<dbReference type="KEGG" id="dsc:ABOD76_17505"/>
<dbReference type="AlphaFoldDB" id="A0AAU7U9T1"/>
<name>A0AAU7U9T1_9DEIO</name>
<feature type="transmembrane region" description="Helical" evidence="8">
    <location>
        <begin position="184"/>
        <end position="201"/>
    </location>
</feature>
<dbReference type="Pfam" id="PF20154">
    <property type="entry name" value="LNT_N"/>
    <property type="match status" value="1"/>
</dbReference>
<dbReference type="GO" id="GO:0042158">
    <property type="term" value="P:lipoprotein biosynthetic process"/>
    <property type="evidence" value="ECO:0007669"/>
    <property type="project" value="UniProtKB-UniRule"/>
</dbReference>
<evidence type="ECO:0000256" key="4">
    <source>
        <dbReference type="ARBA" id="ARBA00022692"/>
    </source>
</evidence>
<evidence type="ECO:0000256" key="1">
    <source>
        <dbReference type="ARBA" id="ARBA00004651"/>
    </source>
</evidence>
<evidence type="ECO:0000259" key="9">
    <source>
        <dbReference type="PROSITE" id="PS50263"/>
    </source>
</evidence>
<keyword evidence="3 8" id="KW-0808">Transferase</keyword>
<dbReference type="GO" id="GO:0016410">
    <property type="term" value="F:N-acyltransferase activity"/>
    <property type="evidence" value="ECO:0007669"/>
    <property type="project" value="UniProtKB-UniRule"/>
</dbReference>
<keyword evidence="6 8" id="KW-0472">Membrane</keyword>
<dbReference type="InterPro" id="IPR036526">
    <property type="entry name" value="C-N_Hydrolase_sf"/>
</dbReference>
<proteinExistence type="inferred from homology"/>
<feature type="domain" description="CN hydrolase" evidence="9">
    <location>
        <begin position="215"/>
        <end position="446"/>
    </location>
</feature>
<evidence type="ECO:0000256" key="5">
    <source>
        <dbReference type="ARBA" id="ARBA00022989"/>
    </source>
</evidence>
<evidence type="ECO:0000256" key="6">
    <source>
        <dbReference type="ARBA" id="ARBA00023136"/>
    </source>
</evidence>
<evidence type="ECO:0000256" key="8">
    <source>
        <dbReference type="HAMAP-Rule" id="MF_01148"/>
    </source>
</evidence>
<dbReference type="PANTHER" id="PTHR38686">
    <property type="entry name" value="APOLIPOPROTEIN N-ACYLTRANSFERASE"/>
    <property type="match status" value="1"/>
</dbReference>
<feature type="transmembrane region" description="Helical" evidence="8">
    <location>
        <begin position="86"/>
        <end position="109"/>
    </location>
</feature>
<dbReference type="Pfam" id="PF00795">
    <property type="entry name" value="CN_hydrolase"/>
    <property type="match status" value="1"/>
</dbReference>
<dbReference type="PROSITE" id="PS50263">
    <property type="entry name" value="CN_HYDROLASE"/>
    <property type="match status" value="1"/>
</dbReference>
<feature type="transmembrane region" description="Helical" evidence="8">
    <location>
        <begin position="157"/>
        <end position="179"/>
    </location>
</feature>
<keyword evidence="5 8" id="KW-1133">Transmembrane helix</keyword>
<keyword evidence="7 8" id="KW-0012">Acyltransferase</keyword>
<reference evidence="10" key="1">
    <citation type="submission" date="2024-06" db="EMBL/GenBank/DDBJ databases">
        <title>Draft Genome Sequence of Deinococcus sonorensis Type Strain KR-87, a Biofilm Producing Representative of the Genus Deinococcus.</title>
        <authorList>
            <person name="Boren L.S."/>
            <person name="Grosso R.A."/>
            <person name="Hugenberg-Cox A.N."/>
            <person name="Hill J.T.E."/>
            <person name="Albert C.M."/>
            <person name="Tuohy J.M."/>
        </authorList>
    </citation>
    <scope>NUCLEOTIDE SEQUENCE</scope>
    <source>
        <strain evidence="10">KR-87</strain>
    </source>
</reference>
<dbReference type="InterPro" id="IPR004563">
    <property type="entry name" value="Apolipo_AcylTrfase"/>
</dbReference>